<protein>
    <submittedName>
        <fullName evidence="1">Uncharacterized protein</fullName>
    </submittedName>
</protein>
<organism evidence="1 2">
    <name type="scientific">Candidatus Roizmanbacteria bacterium CG_4_10_14_3_um_filter_33_21</name>
    <dbReference type="NCBI Taxonomy" id="1974830"/>
    <lineage>
        <taxon>Bacteria</taxon>
        <taxon>Candidatus Roizmaniibacteriota</taxon>
    </lineage>
</organism>
<comment type="caution">
    <text evidence="1">The sequence shown here is derived from an EMBL/GenBank/DDBJ whole genome shotgun (WGS) entry which is preliminary data.</text>
</comment>
<accession>A0A2M7M0Q2</accession>
<name>A0A2M7M0Q2_9BACT</name>
<reference evidence="2" key="1">
    <citation type="submission" date="2017-09" db="EMBL/GenBank/DDBJ databases">
        <title>Depth-based differentiation of microbial function through sediment-hosted aquifers and enrichment of novel symbionts in the deep terrestrial subsurface.</title>
        <authorList>
            <person name="Probst A.J."/>
            <person name="Ladd B."/>
            <person name="Jarett J.K."/>
            <person name="Geller-Mcgrath D.E."/>
            <person name="Sieber C.M.K."/>
            <person name="Emerson J.B."/>
            <person name="Anantharaman K."/>
            <person name="Thomas B.C."/>
            <person name="Malmstrom R."/>
            <person name="Stieglmeier M."/>
            <person name="Klingl A."/>
            <person name="Woyke T."/>
            <person name="Ryan C.M."/>
            <person name="Banfield J.F."/>
        </authorList>
    </citation>
    <scope>NUCLEOTIDE SEQUENCE [LARGE SCALE GENOMIC DNA]</scope>
</reference>
<evidence type="ECO:0000313" key="1">
    <source>
        <dbReference type="EMBL" id="PIX74042.1"/>
    </source>
</evidence>
<proteinExistence type="predicted"/>
<dbReference type="Proteomes" id="UP000229708">
    <property type="component" value="Unassembled WGS sequence"/>
</dbReference>
<sequence length="73" mass="7908">MLIRLYRIYCRRRASFAGTKFGGGGKRAVSSVQKRFGFRQTNAQKEIGGGGAGRGGGRGEIFIRILPAKFEAA</sequence>
<dbReference type="AlphaFoldDB" id="A0A2M7M0Q2"/>
<dbReference type="EMBL" id="PFJI01000053">
    <property type="protein sequence ID" value="PIX74042.1"/>
    <property type="molecule type" value="Genomic_DNA"/>
</dbReference>
<gene>
    <name evidence="1" type="ORF">COZ39_01140</name>
</gene>
<evidence type="ECO:0000313" key="2">
    <source>
        <dbReference type="Proteomes" id="UP000229708"/>
    </source>
</evidence>